<name>A0ABV0J9H5_9CYAN</name>
<evidence type="ECO:0000256" key="1">
    <source>
        <dbReference type="ARBA" id="ARBA00004370"/>
    </source>
</evidence>
<proteinExistence type="inferred from homology"/>
<evidence type="ECO:0000313" key="7">
    <source>
        <dbReference type="Proteomes" id="UP001464891"/>
    </source>
</evidence>
<feature type="compositionally biased region" description="Gly residues" evidence="4">
    <location>
        <begin position="263"/>
        <end position="275"/>
    </location>
</feature>
<feature type="domain" description="Band 7" evidence="5">
    <location>
        <begin position="18"/>
        <end position="176"/>
    </location>
</feature>
<reference evidence="6 7" key="1">
    <citation type="submission" date="2022-04" db="EMBL/GenBank/DDBJ databases">
        <title>Positive selection, recombination, and allopatry shape intraspecific diversity of widespread and dominant cyanobacteria.</title>
        <authorList>
            <person name="Wei J."/>
            <person name="Shu W."/>
            <person name="Hu C."/>
        </authorList>
    </citation>
    <scope>NUCLEOTIDE SEQUENCE [LARGE SCALE GENOMIC DNA]</scope>
    <source>
        <strain evidence="6 7">GB2-A4</strain>
    </source>
</reference>
<dbReference type="EMBL" id="JAMPKM010000009">
    <property type="protein sequence ID" value="MEP0818424.1"/>
    <property type="molecule type" value="Genomic_DNA"/>
</dbReference>
<dbReference type="PROSITE" id="PS01270">
    <property type="entry name" value="BAND_7"/>
    <property type="match status" value="1"/>
</dbReference>
<dbReference type="InterPro" id="IPR001972">
    <property type="entry name" value="Stomatin_HflK_fam"/>
</dbReference>
<protein>
    <submittedName>
        <fullName evidence="6">Paraslipin</fullName>
    </submittedName>
</protein>
<dbReference type="SUPFAM" id="SSF117892">
    <property type="entry name" value="Band 7/SPFH domain"/>
    <property type="match status" value="1"/>
</dbReference>
<feature type="region of interest" description="Disordered" evidence="4">
    <location>
        <begin position="253"/>
        <end position="275"/>
    </location>
</feature>
<evidence type="ECO:0000256" key="3">
    <source>
        <dbReference type="ARBA" id="ARBA00023136"/>
    </source>
</evidence>
<evidence type="ECO:0000256" key="4">
    <source>
        <dbReference type="SAM" id="MobiDB-lite"/>
    </source>
</evidence>
<comment type="similarity">
    <text evidence="2">Belongs to the band 7/mec-2 family.</text>
</comment>
<dbReference type="InterPro" id="IPR036013">
    <property type="entry name" value="Band_7/SPFH_dom_sf"/>
</dbReference>
<dbReference type="InterPro" id="IPR001107">
    <property type="entry name" value="Band_7"/>
</dbReference>
<dbReference type="InterPro" id="IPR043202">
    <property type="entry name" value="Band-7_stomatin-like"/>
</dbReference>
<comment type="subcellular location">
    <subcellularLocation>
        <location evidence="1">Membrane</location>
    </subcellularLocation>
</comment>
<organism evidence="6 7">
    <name type="scientific">Trichocoleus desertorum GB2-A4</name>
    <dbReference type="NCBI Taxonomy" id="2933944"/>
    <lineage>
        <taxon>Bacteria</taxon>
        <taxon>Bacillati</taxon>
        <taxon>Cyanobacteriota</taxon>
        <taxon>Cyanophyceae</taxon>
        <taxon>Leptolyngbyales</taxon>
        <taxon>Trichocoleusaceae</taxon>
        <taxon>Trichocoleus</taxon>
    </lineage>
</organism>
<dbReference type="PANTHER" id="PTHR10264">
    <property type="entry name" value="BAND 7 PROTEIN-RELATED"/>
    <property type="match status" value="1"/>
</dbReference>
<dbReference type="Proteomes" id="UP001464891">
    <property type="component" value="Unassembled WGS sequence"/>
</dbReference>
<dbReference type="Gene3D" id="3.30.479.30">
    <property type="entry name" value="Band 7 domain"/>
    <property type="match status" value="1"/>
</dbReference>
<evidence type="ECO:0000313" key="6">
    <source>
        <dbReference type="EMBL" id="MEP0818424.1"/>
    </source>
</evidence>
<keyword evidence="7" id="KW-1185">Reference proteome</keyword>
<gene>
    <name evidence="6" type="ORF">NC998_15090</name>
</gene>
<dbReference type="SMART" id="SM00244">
    <property type="entry name" value="PHB"/>
    <property type="match status" value="1"/>
</dbReference>
<dbReference type="InterPro" id="IPR018080">
    <property type="entry name" value="Band_7/stomatin-like_CS"/>
</dbReference>
<dbReference type="CDD" id="cd08829">
    <property type="entry name" value="SPFH_paraslipin"/>
    <property type="match status" value="1"/>
</dbReference>
<comment type="caution">
    <text evidence="6">The sequence shown here is derived from an EMBL/GenBank/DDBJ whole genome shotgun (WGS) entry which is preliminary data.</text>
</comment>
<sequence length="275" mass="30106">MESILAALALVIVGYTVGSVKIINQGNEALVERLGRYHRKLTPGLNFIVPFVDSIVLEDTVREQVLDVEPQEAITKDNVALKADAVVYWRILELERAFYSVEDVELGIKNLVLTTLRSALGQMKVEDTYSSRSEINQTLLHQLDEATAAWGVKVTRVEVQNISPPPSLLESMAQQRAAEIRKRASISEAEGTVESMRLIAKALQAQPNTSEVLKYLIAQRYVEANEKISESPNSKVIFMDPKALSEALENLMETPTTPDGFDPGLGGGPGNGASS</sequence>
<dbReference type="RefSeq" id="WP_190436456.1">
    <property type="nucleotide sequence ID" value="NZ_JAMPKM010000009.1"/>
</dbReference>
<accession>A0ABV0J9H5</accession>
<dbReference type="PANTHER" id="PTHR10264:SF19">
    <property type="entry name" value="AT06885P-RELATED"/>
    <property type="match status" value="1"/>
</dbReference>
<keyword evidence="3" id="KW-0472">Membrane</keyword>
<dbReference type="PRINTS" id="PR00721">
    <property type="entry name" value="STOMATIN"/>
</dbReference>
<evidence type="ECO:0000259" key="5">
    <source>
        <dbReference type="SMART" id="SM00244"/>
    </source>
</evidence>
<evidence type="ECO:0000256" key="2">
    <source>
        <dbReference type="ARBA" id="ARBA00008164"/>
    </source>
</evidence>
<dbReference type="Pfam" id="PF01145">
    <property type="entry name" value="Band_7"/>
    <property type="match status" value="1"/>
</dbReference>